<keyword evidence="2" id="KW-0489">Methyltransferase</keyword>
<dbReference type="CDD" id="cd03311">
    <property type="entry name" value="CIMS_C_terminal_like"/>
    <property type="match status" value="1"/>
</dbReference>
<feature type="domain" description="Cobalamin-independent methionine synthase MetE C-terminal/archaeal" evidence="1">
    <location>
        <begin position="14"/>
        <end position="346"/>
    </location>
</feature>
<dbReference type="GO" id="GO:0008270">
    <property type="term" value="F:zinc ion binding"/>
    <property type="evidence" value="ECO:0007669"/>
    <property type="project" value="InterPro"/>
</dbReference>
<keyword evidence="3" id="KW-1185">Reference proteome</keyword>
<proteinExistence type="predicted"/>
<organism evidence="2 3">
    <name type="scientific">Lentibacillus amyloliquefaciens</name>
    <dbReference type="NCBI Taxonomy" id="1472767"/>
    <lineage>
        <taxon>Bacteria</taxon>
        <taxon>Bacillati</taxon>
        <taxon>Bacillota</taxon>
        <taxon>Bacilli</taxon>
        <taxon>Bacillales</taxon>
        <taxon>Bacillaceae</taxon>
        <taxon>Lentibacillus</taxon>
    </lineage>
</organism>
<dbReference type="Proteomes" id="UP000050331">
    <property type="component" value="Chromosome"/>
</dbReference>
<dbReference type="GO" id="GO:0009086">
    <property type="term" value="P:methionine biosynthetic process"/>
    <property type="evidence" value="ECO:0007669"/>
    <property type="project" value="InterPro"/>
</dbReference>
<dbReference type="PANTHER" id="PTHR43844:SF1">
    <property type="entry name" value="METHIONINE SYNTHASE"/>
    <property type="match status" value="1"/>
</dbReference>
<name>A0A0U4FRL5_9BACI</name>
<dbReference type="EMBL" id="CP013862">
    <property type="protein sequence ID" value="ALX48501.1"/>
    <property type="molecule type" value="Genomic_DNA"/>
</dbReference>
<dbReference type="InterPro" id="IPR002629">
    <property type="entry name" value="Met_Synth_C/arc"/>
</dbReference>
<dbReference type="Pfam" id="PF01717">
    <property type="entry name" value="Meth_synt_2"/>
    <property type="match status" value="1"/>
</dbReference>
<reference evidence="2 3" key="1">
    <citation type="submission" date="2016-01" db="EMBL/GenBank/DDBJ databases">
        <title>Complete genome sequence of strain Lentibacillus amyloliquefaciens LAM0015T isolated from saline sediment.</title>
        <authorList>
            <person name="Wang J.-L."/>
            <person name="He M.-X."/>
        </authorList>
    </citation>
    <scope>NUCLEOTIDE SEQUENCE [LARGE SCALE GENOMIC DNA]</scope>
    <source>
        <strain evidence="2 3">LAM0015</strain>
    </source>
</reference>
<dbReference type="KEGG" id="lao:AOX59_07695"/>
<dbReference type="GO" id="GO:0003871">
    <property type="term" value="F:5-methyltetrahydropteroyltriglutamate-homocysteine S-methyltransferase activity"/>
    <property type="evidence" value="ECO:0007669"/>
    <property type="project" value="InterPro"/>
</dbReference>
<evidence type="ECO:0000259" key="1">
    <source>
        <dbReference type="Pfam" id="PF01717"/>
    </source>
</evidence>
<dbReference type="AlphaFoldDB" id="A0A0U4FRL5"/>
<dbReference type="Gene3D" id="3.20.20.210">
    <property type="match status" value="1"/>
</dbReference>
<dbReference type="SUPFAM" id="SSF51726">
    <property type="entry name" value="UROD/MetE-like"/>
    <property type="match status" value="1"/>
</dbReference>
<dbReference type="InterPro" id="IPR038071">
    <property type="entry name" value="UROD/MetE-like_sf"/>
</dbReference>
<dbReference type="NCBIfam" id="NF005085">
    <property type="entry name" value="PRK06520.1"/>
    <property type="match status" value="1"/>
</dbReference>
<dbReference type="GO" id="GO:0032259">
    <property type="term" value="P:methylation"/>
    <property type="evidence" value="ECO:0007669"/>
    <property type="project" value="UniProtKB-KW"/>
</dbReference>
<accession>A0A0U4FRL5</accession>
<protein>
    <submittedName>
        <fullName evidence="2">5-methyltetrahydropteroyltriglutamate--homocysteine methyltransferase</fullName>
    </submittedName>
</protein>
<dbReference type="STRING" id="1472767.AOX59_07695"/>
<evidence type="ECO:0000313" key="2">
    <source>
        <dbReference type="EMBL" id="ALX48501.1"/>
    </source>
</evidence>
<dbReference type="PANTHER" id="PTHR43844">
    <property type="entry name" value="METHIONINE SYNTHASE"/>
    <property type="match status" value="1"/>
</dbReference>
<sequence length="382" mass="43438">MHIMTNKLPLKADHVGSFLRTESIKQARAAYQDGEIDKAALKEAEDKEIEKLVKKQIDVGLKAITDGEFRRSWFMHDFFWGLKGVGYSRREGGIEFKGEATNSDSFEVTGKINFDNHYMLEDFKFLQSAVNQYGDGTQMAKVSLPSPSQILYRIPSDKEKEIYPEIQDLFKDVAIAYNDTIHAFYNEGCRYLQLDDTVLSALADPEFPDILEKMSGLTINDLVELLIATIRYALKDKPEDMIITTHMCKGNFKSTYLYEGGYERVAEYLDRLPFDGFFLEYDDERSGGFEPLSNIGGEERMVVLGLITSKNGELEDKDYIINRIKEASNYISLEQLALSPQCGFSSTEEGGNDLTEEEQWNKISHVIEIADDVWGSVPVSKY</sequence>
<gene>
    <name evidence="2" type="ORF">AOX59_07695</name>
</gene>
<keyword evidence="2" id="KW-0808">Transferase</keyword>
<evidence type="ECO:0000313" key="3">
    <source>
        <dbReference type="Proteomes" id="UP000050331"/>
    </source>
</evidence>